<dbReference type="AlphaFoldDB" id="A0A6J0PIP4"/>
<dbReference type="PANTHER" id="PTHR11176">
    <property type="entry name" value="BOULE-RELATED"/>
    <property type="match status" value="1"/>
</dbReference>
<protein>
    <submittedName>
        <fullName evidence="6">Probable RNA-binding protein ARP1 isoform X1</fullName>
    </submittedName>
</protein>
<dbReference type="OrthoDB" id="439808at2759"/>
<dbReference type="Pfam" id="PF00076">
    <property type="entry name" value="RRM_1"/>
    <property type="match status" value="1"/>
</dbReference>
<feature type="compositionally biased region" description="Pro residues" evidence="3">
    <location>
        <begin position="134"/>
        <end position="146"/>
    </location>
</feature>
<keyword evidence="5" id="KW-1185">Reference proteome</keyword>
<evidence type="ECO:0000256" key="3">
    <source>
        <dbReference type="SAM" id="MobiDB-lite"/>
    </source>
</evidence>
<sequence>MGQQSQFGDTTLTKVFVGGLAWETQKETLREHFDKYGEILEAVIISDKLTGRSKGYGFVTFKEAEAAKKACEDPAPVINGRRGNCNLASLGAKRHRPSSPATPTLPSHNQPGMAVGSSGVSPGPAAPWYYHPSGTPPPPPPPPSPLPHHHHQHYHGVLPFYFAAAYGYPPTYMADMGYNAKLSQSAGPGSYIQGQFSYPPQGGMVAPHGMLPVYPLYHLHHHQSQGMGVPEHFFPPTTAAVAGTVATVPTIISKPTAMAPPTTGQRMQLSSRRGKA</sequence>
<organism evidence="5 6">
    <name type="scientific">Elaeis guineensis var. tenera</name>
    <name type="common">Oil palm</name>
    <dbReference type="NCBI Taxonomy" id="51953"/>
    <lineage>
        <taxon>Eukaryota</taxon>
        <taxon>Viridiplantae</taxon>
        <taxon>Streptophyta</taxon>
        <taxon>Embryophyta</taxon>
        <taxon>Tracheophyta</taxon>
        <taxon>Spermatophyta</taxon>
        <taxon>Magnoliopsida</taxon>
        <taxon>Liliopsida</taxon>
        <taxon>Arecaceae</taxon>
        <taxon>Arecoideae</taxon>
        <taxon>Cocoseae</taxon>
        <taxon>Elaeidinae</taxon>
        <taxon>Elaeis</taxon>
    </lineage>
</organism>
<dbReference type="FunFam" id="3.30.70.330:FF:000440">
    <property type="entry name" value="Putative RNA-binding protein ARP1"/>
    <property type="match status" value="1"/>
</dbReference>
<dbReference type="RefSeq" id="XP_019705996.1">
    <property type="nucleotide sequence ID" value="XM_019850437.2"/>
</dbReference>
<evidence type="ECO:0000256" key="2">
    <source>
        <dbReference type="PROSITE-ProRule" id="PRU00176"/>
    </source>
</evidence>
<dbReference type="Gene3D" id="3.30.70.330">
    <property type="match status" value="1"/>
</dbReference>
<dbReference type="InterPro" id="IPR035979">
    <property type="entry name" value="RBD_domain_sf"/>
</dbReference>
<dbReference type="GO" id="GO:0003723">
    <property type="term" value="F:RNA binding"/>
    <property type="evidence" value="ECO:0007669"/>
    <property type="project" value="UniProtKB-UniRule"/>
</dbReference>
<feature type="domain" description="RRM" evidence="4">
    <location>
        <begin position="13"/>
        <end position="82"/>
    </location>
</feature>
<keyword evidence="1 2" id="KW-0694">RNA-binding</keyword>
<feature type="compositionally biased region" description="Polar residues" evidence="3">
    <location>
        <begin position="99"/>
        <end position="110"/>
    </location>
</feature>
<evidence type="ECO:0000259" key="4">
    <source>
        <dbReference type="PROSITE" id="PS50102"/>
    </source>
</evidence>
<dbReference type="Proteomes" id="UP000504607">
    <property type="component" value="Chromosome 5"/>
</dbReference>
<evidence type="ECO:0000256" key="1">
    <source>
        <dbReference type="ARBA" id="ARBA00022884"/>
    </source>
</evidence>
<proteinExistence type="predicted"/>
<dbReference type="InterPro" id="IPR012677">
    <property type="entry name" value="Nucleotide-bd_a/b_plait_sf"/>
</dbReference>
<dbReference type="PROSITE" id="PS50102">
    <property type="entry name" value="RRM"/>
    <property type="match status" value="1"/>
</dbReference>
<reference evidence="6" key="1">
    <citation type="submission" date="2025-08" db="UniProtKB">
        <authorList>
            <consortium name="RefSeq"/>
        </authorList>
    </citation>
    <scope>IDENTIFICATION</scope>
</reference>
<dbReference type="InterPro" id="IPR000504">
    <property type="entry name" value="RRM_dom"/>
</dbReference>
<evidence type="ECO:0000313" key="6">
    <source>
        <dbReference type="RefSeq" id="XP_019705996.1"/>
    </source>
</evidence>
<gene>
    <name evidence="6" type="primary">LOC105044659</name>
</gene>
<evidence type="ECO:0000313" key="5">
    <source>
        <dbReference type="Proteomes" id="UP000504607"/>
    </source>
</evidence>
<dbReference type="SMART" id="SM00360">
    <property type="entry name" value="RRM"/>
    <property type="match status" value="1"/>
</dbReference>
<dbReference type="PANTHER" id="PTHR11176:SF56">
    <property type="entry name" value="RRM DOMAIN-CONTAINING PROTEIN"/>
    <property type="match status" value="1"/>
</dbReference>
<accession>A0A6J0PIP4</accession>
<feature type="region of interest" description="Disordered" evidence="3">
    <location>
        <begin position="91"/>
        <end position="150"/>
    </location>
</feature>
<feature type="compositionally biased region" description="Polar residues" evidence="3">
    <location>
        <begin position="262"/>
        <end position="276"/>
    </location>
</feature>
<feature type="region of interest" description="Disordered" evidence="3">
    <location>
        <begin position="256"/>
        <end position="276"/>
    </location>
</feature>
<name>A0A6J0PIP4_ELAGV</name>
<dbReference type="InParanoid" id="A0A6J0PIP4"/>
<dbReference type="SUPFAM" id="SSF54928">
    <property type="entry name" value="RNA-binding domain, RBD"/>
    <property type="match status" value="1"/>
</dbReference>
<dbReference type="FunCoup" id="A0A6J0PIP4">
    <property type="interactions" value="1366"/>
</dbReference>